<dbReference type="OrthoDB" id="1926485at2759"/>
<dbReference type="GO" id="GO:0003723">
    <property type="term" value="F:RNA binding"/>
    <property type="evidence" value="ECO:0000318"/>
    <property type="project" value="GO_Central"/>
</dbReference>
<dbReference type="AlphaFoldDB" id="A0A0K9NM24"/>
<name>A0A0K9NM24_ZOSMR</name>
<evidence type="ECO:0000313" key="3">
    <source>
        <dbReference type="Proteomes" id="UP000036987"/>
    </source>
</evidence>
<accession>A0A0K9NM24</accession>
<sequence length="406" mass="46200">MISARVVYQELRSFITSSYILKISVNPFCSSSIGGGGGEEEHVYSDVPRPGKKWERKPYPTPMKTLIRRAKSQKQLQKENPCRIIEKAPDNGLLVPELVDVAQHVYLARDSLLRGLSLLFHFHADTICVHRCRFCREVHIGQTGHEIKTCEGSKGASRNALHTWRRGGIRDIIYFPKCYHIYDRAMNPRVGHKERFETPRLPAVVELCIQAGLDLQNYPTKRRSKPVYSIEGRVVDFDPTEDDDGQSFITIADNNNTIMFSEEDSMSELATKTLQSYLEMKIGVEEMMKEYITWTCGYCTTVQVGPKGHKVRGCKATAHQYRDGLHAWQEATVDDLIGPNYVWHVSSSRPRRSPLELKNELKRFYGKAPAVVELCVQMGAPVPPQYMSMMRLDVVSPSLDEYDLVA</sequence>
<feature type="domain" description="APO" evidence="1">
    <location>
        <begin position="295"/>
        <end position="384"/>
    </location>
</feature>
<dbReference type="OMA" id="RNATHVW"/>
<gene>
    <name evidence="2" type="ORF">ZOSMA_89G00650</name>
</gene>
<organism evidence="2 3">
    <name type="scientific">Zostera marina</name>
    <name type="common">Eelgrass</name>
    <dbReference type="NCBI Taxonomy" id="29655"/>
    <lineage>
        <taxon>Eukaryota</taxon>
        <taxon>Viridiplantae</taxon>
        <taxon>Streptophyta</taxon>
        <taxon>Embryophyta</taxon>
        <taxon>Tracheophyta</taxon>
        <taxon>Spermatophyta</taxon>
        <taxon>Magnoliopsida</taxon>
        <taxon>Liliopsida</taxon>
        <taxon>Zosteraceae</taxon>
        <taxon>Zostera</taxon>
    </lineage>
</organism>
<evidence type="ECO:0000313" key="2">
    <source>
        <dbReference type="EMBL" id="KMZ57112.1"/>
    </source>
</evidence>
<dbReference type="PANTHER" id="PTHR10388">
    <property type="entry name" value="EUKARYOTIC TRANSLATION INITIATION FACTOR SUI1"/>
    <property type="match status" value="1"/>
</dbReference>
<protein>
    <submittedName>
        <fullName evidence="2">APO protein 3, mitochondrial</fullName>
    </submittedName>
</protein>
<comment type="caution">
    <text evidence="2">The sequence shown here is derived from an EMBL/GenBank/DDBJ whole genome shotgun (WGS) entry which is preliminary data.</text>
</comment>
<dbReference type="InterPro" id="IPR023342">
    <property type="entry name" value="APO_dom"/>
</dbReference>
<feature type="domain" description="APO" evidence="1">
    <location>
        <begin position="131"/>
        <end position="217"/>
    </location>
</feature>
<dbReference type="Proteomes" id="UP000036987">
    <property type="component" value="Unassembled WGS sequence"/>
</dbReference>
<keyword evidence="3" id="KW-1185">Reference proteome</keyword>
<dbReference type="EMBL" id="LFYR01002109">
    <property type="protein sequence ID" value="KMZ57112.1"/>
    <property type="molecule type" value="Genomic_DNA"/>
</dbReference>
<dbReference type="PROSITE" id="PS51499">
    <property type="entry name" value="APO"/>
    <property type="match status" value="2"/>
</dbReference>
<evidence type="ECO:0000259" key="1">
    <source>
        <dbReference type="PROSITE" id="PS51499"/>
    </source>
</evidence>
<dbReference type="Pfam" id="PF05634">
    <property type="entry name" value="APO_RNA-bind"/>
    <property type="match status" value="2"/>
</dbReference>
<reference evidence="3" key="1">
    <citation type="journal article" date="2016" name="Nature">
        <title>The genome of the seagrass Zostera marina reveals angiosperm adaptation to the sea.</title>
        <authorList>
            <person name="Olsen J.L."/>
            <person name="Rouze P."/>
            <person name="Verhelst B."/>
            <person name="Lin Y.-C."/>
            <person name="Bayer T."/>
            <person name="Collen J."/>
            <person name="Dattolo E."/>
            <person name="De Paoli E."/>
            <person name="Dittami S."/>
            <person name="Maumus F."/>
            <person name="Michel G."/>
            <person name="Kersting A."/>
            <person name="Lauritano C."/>
            <person name="Lohaus R."/>
            <person name="Toepel M."/>
            <person name="Tonon T."/>
            <person name="Vanneste K."/>
            <person name="Amirebrahimi M."/>
            <person name="Brakel J."/>
            <person name="Bostroem C."/>
            <person name="Chovatia M."/>
            <person name="Grimwood J."/>
            <person name="Jenkins J.W."/>
            <person name="Jueterbock A."/>
            <person name="Mraz A."/>
            <person name="Stam W.T."/>
            <person name="Tice H."/>
            <person name="Bornberg-Bauer E."/>
            <person name="Green P.J."/>
            <person name="Pearson G.A."/>
            <person name="Procaccini G."/>
            <person name="Duarte C.M."/>
            <person name="Schmutz J."/>
            <person name="Reusch T.B.H."/>
            <person name="Van de Peer Y."/>
        </authorList>
    </citation>
    <scope>NUCLEOTIDE SEQUENCE [LARGE SCALE GENOMIC DNA]</scope>
    <source>
        <strain evidence="3">cv. Finnish</strain>
    </source>
</reference>
<proteinExistence type="predicted"/>